<proteinExistence type="predicted"/>
<reference evidence="1 2" key="1">
    <citation type="submission" date="2018-05" db="EMBL/GenBank/DDBJ databases">
        <title>Streptomyces venezuelae.</title>
        <authorList>
            <person name="Kim W."/>
            <person name="Lee N."/>
            <person name="Cho B.-K."/>
        </authorList>
    </citation>
    <scope>NUCLEOTIDE SEQUENCE [LARGE SCALE GENOMIC DNA]</scope>
    <source>
        <strain evidence="1 2">ATCC 14583</strain>
    </source>
</reference>
<evidence type="ECO:0000313" key="1">
    <source>
        <dbReference type="EMBL" id="QES29579.1"/>
    </source>
</evidence>
<dbReference type="OrthoDB" id="4535590at2"/>
<dbReference type="RefSeq" id="WP_150172423.1">
    <property type="nucleotide sequence ID" value="NZ_CP029193.1"/>
</dbReference>
<protein>
    <submittedName>
        <fullName evidence="1">Uncharacterized protein</fullName>
    </submittedName>
</protein>
<dbReference type="AlphaFoldDB" id="A0A5P2BMJ9"/>
<dbReference type="EMBL" id="CP029193">
    <property type="protein sequence ID" value="QES29579.1"/>
    <property type="molecule type" value="Genomic_DNA"/>
</dbReference>
<dbReference type="Proteomes" id="UP000323046">
    <property type="component" value="Chromosome"/>
</dbReference>
<name>A0A5P2BMJ9_STRVZ</name>
<gene>
    <name evidence="1" type="ORF">DEJ47_26845</name>
</gene>
<accession>A0A5P2BMJ9</accession>
<sequence length="256" mass="29385">MTNVDPRPPARLRLDAALERLAVTLRGETAHPDEVQCVCHWGPDEDVELLRVPDVELDPELLARTWQVCDWTDKPAMTRRILPQLAVHLVYGLVVPPLYGMAEVGHFLANGAWQEWPAEQAASVEEFLRAWWAWTLTQPDPPEPAHEIFALCTEASGTPDPWLGIWQRSTGPVPDRHLALAVTEWEYELLGDNSPWSEREEDERKRVRLSAWLVRHAPPRLRAHGASEDLLHRVRILGLELHSRWDDPHWPGHRYA</sequence>
<keyword evidence="2" id="KW-1185">Reference proteome</keyword>
<organism evidence="1 2">
    <name type="scientific">Streptomyces venezuelae</name>
    <dbReference type="NCBI Taxonomy" id="54571"/>
    <lineage>
        <taxon>Bacteria</taxon>
        <taxon>Bacillati</taxon>
        <taxon>Actinomycetota</taxon>
        <taxon>Actinomycetes</taxon>
        <taxon>Kitasatosporales</taxon>
        <taxon>Streptomycetaceae</taxon>
        <taxon>Streptomyces</taxon>
    </lineage>
</organism>
<evidence type="ECO:0000313" key="2">
    <source>
        <dbReference type="Proteomes" id="UP000323046"/>
    </source>
</evidence>